<dbReference type="GO" id="GO:0033554">
    <property type="term" value="P:cellular response to stress"/>
    <property type="evidence" value="ECO:0007669"/>
    <property type="project" value="TreeGrafter"/>
</dbReference>
<keyword evidence="8" id="KW-1185">Reference proteome</keyword>
<evidence type="ECO:0000256" key="4">
    <source>
        <dbReference type="ARBA" id="ARBA00023284"/>
    </source>
</evidence>
<accession>A0A5B8Y3W8</accession>
<dbReference type="CDD" id="cd03015">
    <property type="entry name" value="PRX_Typ2cys"/>
    <property type="match status" value="1"/>
</dbReference>
<keyword evidence="1" id="KW-0575">Peroxidase</keyword>
<evidence type="ECO:0000259" key="6">
    <source>
        <dbReference type="PROSITE" id="PS51352"/>
    </source>
</evidence>
<dbReference type="InterPro" id="IPR013766">
    <property type="entry name" value="Thioredoxin_domain"/>
</dbReference>
<dbReference type="Proteomes" id="UP000315995">
    <property type="component" value="Chromosome"/>
</dbReference>
<organism evidence="7 8">
    <name type="scientific">Persicimonas caeni</name>
    <dbReference type="NCBI Taxonomy" id="2292766"/>
    <lineage>
        <taxon>Bacteria</taxon>
        <taxon>Deltaproteobacteria</taxon>
        <taxon>Bradymonadales</taxon>
        <taxon>Bradymonadaceae</taxon>
        <taxon>Persicimonas</taxon>
    </lineage>
</organism>
<dbReference type="EMBL" id="CP041186">
    <property type="protein sequence ID" value="QDG51384.1"/>
    <property type="molecule type" value="Genomic_DNA"/>
</dbReference>
<protein>
    <submittedName>
        <fullName evidence="7">Peroxiredoxin</fullName>
    </submittedName>
</protein>
<name>A0A4Y6PSR9_PERCE</name>
<gene>
    <name evidence="7" type="ORF">FIV42_11725</name>
</gene>
<evidence type="ECO:0000256" key="3">
    <source>
        <dbReference type="ARBA" id="ARBA00023002"/>
    </source>
</evidence>
<dbReference type="InterPro" id="IPR036249">
    <property type="entry name" value="Thioredoxin-like_sf"/>
</dbReference>
<dbReference type="RefSeq" id="WP_141197867.1">
    <property type="nucleotide sequence ID" value="NZ_CP041186.1"/>
</dbReference>
<keyword evidence="4" id="KW-0676">Redox-active center</keyword>
<feature type="domain" description="Thioredoxin" evidence="6">
    <location>
        <begin position="2"/>
        <end position="163"/>
    </location>
</feature>
<evidence type="ECO:0000256" key="5">
    <source>
        <dbReference type="PIRSR" id="PIRSR000239-1"/>
    </source>
</evidence>
<dbReference type="Gene3D" id="3.40.30.10">
    <property type="entry name" value="Glutaredoxin"/>
    <property type="match status" value="1"/>
</dbReference>
<dbReference type="PROSITE" id="PS51352">
    <property type="entry name" value="THIOREDOXIN_2"/>
    <property type="match status" value="1"/>
</dbReference>
<evidence type="ECO:0000256" key="1">
    <source>
        <dbReference type="ARBA" id="ARBA00022559"/>
    </source>
</evidence>
<dbReference type="OrthoDB" id="9812811at2"/>
<evidence type="ECO:0000256" key="2">
    <source>
        <dbReference type="ARBA" id="ARBA00022862"/>
    </source>
</evidence>
<dbReference type="GO" id="GO:0042744">
    <property type="term" value="P:hydrogen peroxide catabolic process"/>
    <property type="evidence" value="ECO:0007669"/>
    <property type="project" value="TreeGrafter"/>
</dbReference>
<accession>A0A4Y6PSR9</accession>
<keyword evidence="3" id="KW-0560">Oxidoreductase</keyword>
<keyword evidence="2" id="KW-0049">Antioxidant</keyword>
<sequence length="181" mass="20123">MTIVGQQAPEWEAAAYVKGENKTVSSKDYEGQWYVLYWYPADFTFICPTEIREFEELQEDFADDGVAVIGCSTDSFFSHKNWFEDGETFEEGITHPVLADTNHSVSKAFGVYEEENGIAFRATVVVNPEGRIKSLSVNDIDRDEAGVGRSAKEVLRTVQALQSGGLCGAEWEPGAEFVETD</sequence>
<dbReference type="Pfam" id="PF00578">
    <property type="entry name" value="AhpC-TSA"/>
    <property type="match status" value="1"/>
</dbReference>
<dbReference type="PIRSF" id="PIRSF000239">
    <property type="entry name" value="AHPC"/>
    <property type="match status" value="1"/>
</dbReference>
<dbReference type="SUPFAM" id="SSF52833">
    <property type="entry name" value="Thioredoxin-like"/>
    <property type="match status" value="1"/>
</dbReference>
<dbReference type="PANTHER" id="PTHR10681:SF121">
    <property type="entry name" value="ALKYL HYDROPEROXIDE REDUCTASE C"/>
    <property type="match status" value="1"/>
</dbReference>
<dbReference type="GO" id="GO:0006979">
    <property type="term" value="P:response to oxidative stress"/>
    <property type="evidence" value="ECO:0007669"/>
    <property type="project" value="TreeGrafter"/>
</dbReference>
<evidence type="ECO:0000313" key="8">
    <source>
        <dbReference type="Proteomes" id="UP000315995"/>
    </source>
</evidence>
<dbReference type="InterPro" id="IPR000866">
    <property type="entry name" value="AhpC/TSA"/>
</dbReference>
<evidence type="ECO:0000313" key="7">
    <source>
        <dbReference type="EMBL" id="QDG51384.1"/>
    </source>
</evidence>
<dbReference type="GO" id="GO:0008379">
    <property type="term" value="F:thioredoxin peroxidase activity"/>
    <property type="evidence" value="ECO:0007669"/>
    <property type="project" value="TreeGrafter"/>
</dbReference>
<dbReference type="InterPro" id="IPR050217">
    <property type="entry name" value="Peroxiredoxin"/>
</dbReference>
<feature type="active site" description="Cysteine sulfenic acid (-SOH) intermediate; for peroxidase activity" evidence="5">
    <location>
        <position position="47"/>
    </location>
</feature>
<dbReference type="PANTHER" id="PTHR10681">
    <property type="entry name" value="THIOREDOXIN PEROXIDASE"/>
    <property type="match status" value="1"/>
</dbReference>
<proteinExistence type="predicted"/>
<dbReference type="GO" id="GO:0045454">
    <property type="term" value="P:cell redox homeostasis"/>
    <property type="evidence" value="ECO:0007669"/>
    <property type="project" value="TreeGrafter"/>
</dbReference>
<dbReference type="GO" id="GO:0005829">
    <property type="term" value="C:cytosol"/>
    <property type="evidence" value="ECO:0007669"/>
    <property type="project" value="TreeGrafter"/>
</dbReference>
<reference evidence="7 8" key="1">
    <citation type="submission" date="2019-06" db="EMBL/GenBank/DDBJ databases">
        <title>Persicimonas caeni gen. nov., sp. nov., a predatory bacterium isolated from solar saltern.</title>
        <authorList>
            <person name="Wang S."/>
        </authorList>
    </citation>
    <scope>NUCLEOTIDE SEQUENCE [LARGE SCALE GENOMIC DNA]</scope>
    <source>
        <strain evidence="7 8">YN101</strain>
    </source>
</reference>
<dbReference type="InterPro" id="IPR024706">
    <property type="entry name" value="Peroxiredoxin_AhpC-typ"/>
</dbReference>
<dbReference type="AlphaFoldDB" id="A0A4Y6PSR9"/>